<keyword evidence="4 6" id="KW-0694">RNA-binding</keyword>
<comment type="similarity">
    <text evidence="4 5">Belongs to the universal ribosomal protein uS15 family.</text>
</comment>
<dbReference type="InterPro" id="IPR005290">
    <property type="entry name" value="Ribosomal_uS15_bac-type"/>
</dbReference>
<dbReference type="Gene3D" id="1.10.287.10">
    <property type="entry name" value="S15/NS1, RNA-binding"/>
    <property type="match status" value="1"/>
</dbReference>
<evidence type="ECO:0000256" key="3">
    <source>
        <dbReference type="ARBA" id="ARBA00064542"/>
    </source>
</evidence>
<dbReference type="PANTHER" id="PTHR23321:SF26">
    <property type="entry name" value="SMALL RIBOSOMAL SUBUNIT PROTEIN US15M"/>
    <property type="match status" value="1"/>
</dbReference>
<dbReference type="GO" id="GO:0003735">
    <property type="term" value="F:structural constituent of ribosome"/>
    <property type="evidence" value="ECO:0007669"/>
    <property type="project" value="InterPro"/>
</dbReference>
<comment type="subunit">
    <text evidence="3 4">Part of the 30S ribosomal subunit. Forms a bridge to the 50S subunit in the 70S ribosome, contacting the 23S rRNA.</text>
</comment>
<reference evidence="8" key="1">
    <citation type="submission" date="2021-02" db="EMBL/GenBank/DDBJ databases">
        <title>Fulvivirga sp. S481 isolated from sea water.</title>
        <authorList>
            <person name="Bae S.S."/>
            <person name="Baek K."/>
        </authorList>
    </citation>
    <scope>NUCLEOTIDE SEQUENCE</scope>
    <source>
        <strain evidence="8">S481</strain>
    </source>
</reference>
<keyword evidence="9" id="KW-1185">Reference proteome</keyword>
<comment type="function">
    <text evidence="4">Forms an intersubunit bridge (bridge B4) with the 23S rRNA of the 50S subunit in the ribosome.</text>
</comment>
<dbReference type="HAMAP" id="MF_01343_B">
    <property type="entry name" value="Ribosomal_uS15_B"/>
    <property type="match status" value="1"/>
</dbReference>
<gene>
    <name evidence="4 8" type="primary">rpsO</name>
    <name evidence="8" type="ORF">JR347_13405</name>
</gene>
<evidence type="ECO:0000256" key="1">
    <source>
        <dbReference type="ARBA" id="ARBA00022980"/>
    </source>
</evidence>
<dbReference type="PROSITE" id="PS00362">
    <property type="entry name" value="RIBOSOMAL_S15"/>
    <property type="match status" value="1"/>
</dbReference>
<dbReference type="InterPro" id="IPR009068">
    <property type="entry name" value="uS15_NS1_RNA-bd_sf"/>
</dbReference>
<dbReference type="InterPro" id="IPR000589">
    <property type="entry name" value="Ribosomal_uS15"/>
</dbReference>
<dbReference type="GO" id="GO:0022627">
    <property type="term" value="C:cytosolic small ribosomal subunit"/>
    <property type="evidence" value="ECO:0007669"/>
    <property type="project" value="TreeGrafter"/>
</dbReference>
<evidence type="ECO:0000256" key="5">
    <source>
        <dbReference type="RuleBase" id="RU003919"/>
    </source>
</evidence>
<dbReference type="AlphaFoldDB" id="A0A974WF60"/>
<comment type="function">
    <text evidence="4 6">One of the primary rRNA binding proteins, it binds directly to 16S rRNA where it helps nucleate assembly of the platform of the 30S subunit by binding and bridging several RNA helices of the 16S rRNA.</text>
</comment>
<dbReference type="PANTHER" id="PTHR23321">
    <property type="entry name" value="RIBOSOMAL PROTEIN S15, BACTERIAL AND ORGANELLAR"/>
    <property type="match status" value="1"/>
</dbReference>
<evidence type="ECO:0000256" key="6">
    <source>
        <dbReference type="RuleBase" id="RU004524"/>
    </source>
</evidence>
<dbReference type="KEGG" id="fuv:JR347_13405"/>
<dbReference type="GO" id="GO:0006412">
    <property type="term" value="P:translation"/>
    <property type="evidence" value="ECO:0007669"/>
    <property type="project" value="UniProtKB-UniRule"/>
</dbReference>
<dbReference type="Gene3D" id="6.10.250.3130">
    <property type="match status" value="1"/>
</dbReference>
<dbReference type="FunFam" id="1.10.287.10:FF:000002">
    <property type="entry name" value="30S ribosomal protein S15"/>
    <property type="match status" value="1"/>
</dbReference>
<feature type="compositionally biased region" description="Basic and acidic residues" evidence="7">
    <location>
        <begin position="1"/>
        <end position="22"/>
    </location>
</feature>
<keyword evidence="4 6" id="KW-0699">rRNA-binding</keyword>
<dbReference type="Pfam" id="PF00312">
    <property type="entry name" value="Ribosomal_S15"/>
    <property type="match status" value="1"/>
</dbReference>
<evidence type="ECO:0000256" key="7">
    <source>
        <dbReference type="SAM" id="MobiDB-lite"/>
    </source>
</evidence>
<keyword evidence="1 4" id="KW-0689">Ribosomal protein</keyword>
<dbReference type="NCBIfam" id="TIGR00952">
    <property type="entry name" value="S15_bact"/>
    <property type="match status" value="1"/>
</dbReference>
<evidence type="ECO:0000313" key="8">
    <source>
        <dbReference type="EMBL" id="QSE96589.1"/>
    </source>
</evidence>
<organism evidence="8 9">
    <name type="scientific">Fulvivirga lutea</name>
    <dbReference type="NCBI Taxonomy" id="2810512"/>
    <lineage>
        <taxon>Bacteria</taxon>
        <taxon>Pseudomonadati</taxon>
        <taxon>Bacteroidota</taxon>
        <taxon>Cytophagia</taxon>
        <taxon>Cytophagales</taxon>
        <taxon>Fulvivirgaceae</taxon>
        <taxon>Fulvivirga</taxon>
    </lineage>
</organism>
<feature type="region of interest" description="Disordered" evidence="7">
    <location>
        <begin position="1"/>
        <end position="29"/>
    </location>
</feature>
<dbReference type="Proteomes" id="UP000662783">
    <property type="component" value="Chromosome"/>
</dbReference>
<accession>A0A974WF60</accession>
<dbReference type="GO" id="GO:0019843">
    <property type="term" value="F:rRNA binding"/>
    <property type="evidence" value="ECO:0007669"/>
    <property type="project" value="UniProtKB-UniRule"/>
</dbReference>
<keyword evidence="2 4" id="KW-0687">Ribonucleoprotein</keyword>
<dbReference type="CDD" id="cd00353">
    <property type="entry name" value="Ribosomal_S15p_S13e"/>
    <property type="match status" value="1"/>
</dbReference>
<dbReference type="SUPFAM" id="SSF47060">
    <property type="entry name" value="S15/NS1 RNA-binding domain"/>
    <property type="match status" value="1"/>
</dbReference>
<evidence type="ECO:0000256" key="2">
    <source>
        <dbReference type="ARBA" id="ARBA00023274"/>
    </source>
</evidence>
<proteinExistence type="inferred from homology"/>
<dbReference type="RefSeq" id="WP_205721103.1">
    <property type="nucleotide sequence ID" value="NZ_CP070608.1"/>
</dbReference>
<name>A0A974WF60_9BACT</name>
<evidence type="ECO:0000256" key="4">
    <source>
        <dbReference type="HAMAP-Rule" id="MF_01343"/>
    </source>
</evidence>
<dbReference type="EMBL" id="CP070608">
    <property type="protein sequence ID" value="QSE96589.1"/>
    <property type="molecule type" value="Genomic_DNA"/>
</dbReference>
<sequence length="91" mass="10766">MYLSKENKEKVFENHGRLKSKSDTGSPESQIALFTHRITHLTNHMKSNKKDYSTQQGLLRLVGKRRKLLNYLHKTDIERYRAIIAELNLRK</sequence>
<dbReference type="SMART" id="SM01387">
    <property type="entry name" value="Ribosomal_S15"/>
    <property type="match status" value="1"/>
</dbReference>
<protein>
    <recommendedName>
        <fullName evidence="4">Small ribosomal subunit protein uS15</fullName>
    </recommendedName>
</protein>
<evidence type="ECO:0000313" key="9">
    <source>
        <dbReference type="Proteomes" id="UP000662783"/>
    </source>
</evidence>